<dbReference type="Proteomes" id="UP000245207">
    <property type="component" value="Unassembled WGS sequence"/>
</dbReference>
<accession>A0A2U1LS54</accession>
<sequence length="53" mass="5716">MATGIKQAKILTLCGCKEDLKKKVHAMIDKFAERGIRSLAEVPEKSKDSAGGL</sequence>
<dbReference type="OrthoDB" id="2929958at2759"/>
<dbReference type="Gene3D" id="3.40.1110.10">
    <property type="entry name" value="Calcium-transporting ATPase, cytoplasmic domain N"/>
    <property type="match status" value="1"/>
</dbReference>
<evidence type="ECO:0000313" key="2">
    <source>
        <dbReference type="Proteomes" id="UP000245207"/>
    </source>
</evidence>
<keyword evidence="2" id="KW-1185">Reference proteome</keyword>
<gene>
    <name evidence="1" type="ORF">CTI12_AA460180</name>
</gene>
<dbReference type="InterPro" id="IPR023299">
    <property type="entry name" value="ATPase_P-typ_cyto_dom_N"/>
</dbReference>
<dbReference type="EMBL" id="PKPP01008017">
    <property type="protein sequence ID" value="PWA51821.1"/>
    <property type="molecule type" value="Genomic_DNA"/>
</dbReference>
<comment type="caution">
    <text evidence="1">The sequence shown here is derived from an EMBL/GenBank/DDBJ whole genome shotgun (WGS) entry which is preliminary data.</text>
</comment>
<organism evidence="1 2">
    <name type="scientific">Artemisia annua</name>
    <name type="common">Sweet wormwood</name>
    <dbReference type="NCBI Taxonomy" id="35608"/>
    <lineage>
        <taxon>Eukaryota</taxon>
        <taxon>Viridiplantae</taxon>
        <taxon>Streptophyta</taxon>
        <taxon>Embryophyta</taxon>
        <taxon>Tracheophyta</taxon>
        <taxon>Spermatophyta</taxon>
        <taxon>Magnoliopsida</taxon>
        <taxon>eudicotyledons</taxon>
        <taxon>Gunneridae</taxon>
        <taxon>Pentapetalae</taxon>
        <taxon>asterids</taxon>
        <taxon>campanulids</taxon>
        <taxon>Asterales</taxon>
        <taxon>Asteraceae</taxon>
        <taxon>Asteroideae</taxon>
        <taxon>Anthemideae</taxon>
        <taxon>Artemisiinae</taxon>
        <taxon>Artemisia</taxon>
    </lineage>
</organism>
<protein>
    <submittedName>
        <fullName evidence="1">Cation-transporting P-type ATPase</fullName>
    </submittedName>
</protein>
<evidence type="ECO:0000313" key="1">
    <source>
        <dbReference type="EMBL" id="PWA51821.1"/>
    </source>
</evidence>
<dbReference type="GO" id="GO:0000166">
    <property type="term" value="F:nucleotide binding"/>
    <property type="evidence" value="ECO:0007669"/>
    <property type="project" value="InterPro"/>
</dbReference>
<dbReference type="STRING" id="35608.A0A2U1LS54"/>
<proteinExistence type="predicted"/>
<name>A0A2U1LS54_ARTAN</name>
<dbReference type="AlphaFoldDB" id="A0A2U1LS54"/>
<reference evidence="1 2" key="1">
    <citation type="journal article" date="2018" name="Mol. Plant">
        <title>The genome of Artemisia annua provides insight into the evolution of Asteraceae family and artemisinin biosynthesis.</title>
        <authorList>
            <person name="Shen Q."/>
            <person name="Zhang L."/>
            <person name="Liao Z."/>
            <person name="Wang S."/>
            <person name="Yan T."/>
            <person name="Shi P."/>
            <person name="Liu M."/>
            <person name="Fu X."/>
            <person name="Pan Q."/>
            <person name="Wang Y."/>
            <person name="Lv Z."/>
            <person name="Lu X."/>
            <person name="Zhang F."/>
            <person name="Jiang W."/>
            <person name="Ma Y."/>
            <person name="Chen M."/>
            <person name="Hao X."/>
            <person name="Li L."/>
            <person name="Tang Y."/>
            <person name="Lv G."/>
            <person name="Zhou Y."/>
            <person name="Sun X."/>
            <person name="Brodelius P.E."/>
            <person name="Rose J.K.C."/>
            <person name="Tang K."/>
        </authorList>
    </citation>
    <scope>NUCLEOTIDE SEQUENCE [LARGE SCALE GENOMIC DNA]</scope>
    <source>
        <strain evidence="2">cv. Huhao1</strain>
        <tissue evidence="1">Leaf</tissue>
    </source>
</reference>